<dbReference type="CDD" id="cd07061">
    <property type="entry name" value="HP_HAP_like"/>
    <property type="match status" value="1"/>
</dbReference>
<evidence type="ECO:0000256" key="3">
    <source>
        <dbReference type="SAM" id="Phobius"/>
    </source>
</evidence>
<keyword evidence="4" id="KW-0732">Signal</keyword>
<feature type="transmembrane region" description="Helical" evidence="3">
    <location>
        <begin position="468"/>
        <end position="486"/>
    </location>
</feature>
<dbReference type="Proteomes" id="UP000019132">
    <property type="component" value="Unassembled WGS sequence"/>
</dbReference>
<dbReference type="Gene3D" id="3.40.50.1240">
    <property type="entry name" value="Phosphoglycerate mutase-like"/>
    <property type="match status" value="1"/>
</dbReference>
<dbReference type="GO" id="GO:0016791">
    <property type="term" value="F:phosphatase activity"/>
    <property type="evidence" value="ECO:0007669"/>
    <property type="project" value="TreeGrafter"/>
</dbReference>
<evidence type="ECO:0000256" key="4">
    <source>
        <dbReference type="SAM" id="SignalP"/>
    </source>
</evidence>
<dbReference type="PANTHER" id="PTHR11567:SF110">
    <property type="entry name" value="2-PHOSPHOXYLOSE PHOSPHATASE 1"/>
    <property type="match status" value="1"/>
</dbReference>
<evidence type="ECO:0000256" key="1">
    <source>
        <dbReference type="ARBA" id="ARBA00005375"/>
    </source>
</evidence>
<protein>
    <recommendedName>
        <fullName evidence="7">Acid phosphatase</fullName>
    </recommendedName>
</protein>
<dbReference type="VEuPathDB" id="FungiDB:PYU1_G006989"/>
<evidence type="ECO:0000313" key="6">
    <source>
        <dbReference type="Proteomes" id="UP000019132"/>
    </source>
</evidence>
<keyword evidence="6" id="KW-1185">Reference proteome</keyword>
<feature type="signal peptide" evidence="4">
    <location>
        <begin position="1"/>
        <end position="17"/>
    </location>
</feature>
<dbReference type="InterPro" id="IPR000560">
    <property type="entry name" value="His_Pase_clade-2"/>
</dbReference>
<reference evidence="5" key="3">
    <citation type="submission" date="2015-02" db="UniProtKB">
        <authorList>
            <consortium name="EnsemblProtists"/>
        </authorList>
    </citation>
    <scope>IDENTIFICATION</scope>
    <source>
        <strain evidence="5">DAOM BR144</strain>
    </source>
</reference>
<dbReference type="HOGENOM" id="CLU_579372_0_0_1"/>
<keyword evidence="3" id="KW-1133">Transmembrane helix</keyword>
<keyword evidence="2" id="KW-0378">Hydrolase</keyword>
<keyword evidence="3" id="KW-0812">Transmembrane</keyword>
<name>K3WPW2_GLOUD</name>
<dbReference type="Pfam" id="PF00328">
    <property type="entry name" value="His_Phos_2"/>
    <property type="match status" value="1"/>
</dbReference>
<dbReference type="SUPFAM" id="SSF53254">
    <property type="entry name" value="Phosphoglycerate mutase-like"/>
    <property type="match status" value="1"/>
</dbReference>
<dbReference type="AlphaFoldDB" id="K3WPW2"/>
<evidence type="ECO:0000256" key="2">
    <source>
        <dbReference type="ARBA" id="ARBA00022801"/>
    </source>
</evidence>
<accession>K3WPW2</accession>
<dbReference type="InterPro" id="IPR033379">
    <property type="entry name" value="Acid_Pase_AS"/>
</dbReference>
<proteinExistence type="inferred from homology"/>
<evidence type="ECO:0000313" key="5">
    <source>
        <dbReference type="EnsemblProtists" id="PYU1_T007004"/>
    </source>
</evidence>
<dbReference type="eggNOG" id="ENOG502QWMV">
    <property type="taxonomic scope" value="Eukaryota"/>
</dbReference>
<evidence type="ECO:0008006" key="7">
    <source>
        <dbReference type="Google" id="ProtNLM"/>
    </source>
</evidence>
<sequence>MRTVAAILLSLAALANAVPVVNGADDAELVLLVSLSRHGSRAPNPTVKKLCPNNIPNMNSYQVPPEQLTERGMMQMEATGRHIRDVYVTEKGFLPSSFNGDDHSHFEAYFRADAANRCGQSAVSLGYGLYPDGTGPAGYSKQPIPVYMQLSESEHDFTANGPCWSVMNEHSKHYTATRGKELFTAHGEALDQLAKVCGADFYAARPDGGELVAIKDVADMFLFDRDEGLKPTPGLTPELTDELSQLAFQNLIERLYSTPREITTAIGGFPQLLLRTLINAAAPDWSRKKATKYFSFHGHRELLHGLGFMMGMKFNFEGNPAFNGSTALHPGTTLFFELYRKPSTVSTTSEFFIKFFVWSPMSPRTAVKLDNCALDCPLEQFSSIIMTHIQQTGPWQDICNYHPVNMPQPVPANPHSMASGAVQSAATAAETASMALRRQQDATTQAAVVDAASVATDDDTSDRAISNWALTAGGVAVLGALCVVTLQRMNKRREYMSL</sequence>
<dbReference type="InterPro" id="IPR029033">
    <property type="entry name" value="His_PPase_superfam"/>
</dbReference>
<dbReference type="EnsemblProtists" id="PYU1_T007004">
    <property type="protein sequence ID" value="PYU1_T007004"/>
    <property type="gene ID" value="PYU1_G006989"/>
</dbReference>
<dbReference type="PROSITE" id="PS00616">
    <property type="entry name" value="HIS_ACID_PHOSPHAT_1"/>
    <property type="match status" value="1"/>
</dbReference>
<feature type="chain" id="PRO_5003867904" description="Acid phosphatase" evidence="4">
    <location>
        <begin position="18"/>
        <end position="498"/>
    </location>
</feature>
<dbReference type="STRING" id="431595.K3WPW2"/>
<dbReference type="OMA" id="HFEGYFR"/>
<comment type="similarity">
    <text evidence="1">Belongs to the histidine acid phosphatase family.</text>
</comment>
<dbReference type="EMBL" id="GL376560">
    <property type="status" value="NOT_ANNOTATED_CDS"/>
    <property type="molecule type" value="Genomic_DNA"/>
</dbReference>
<dbReference type="InParanoid" id="K3WPW2"/>
<dbReference type="PANTHER" id="PTHR11567">
    <property type="entry name" value="ACID PHOSPHATASE-RELATED"/>
    <property type="match status" value="1"/>
</dbReference>
<keyword evidence="3" id="KW-0472">Membrane</keyword>
<dbReference type="InterPro" id="IPR050645">
    <property type="entry name" value="Histidine_acid_phosphatase"/>
</dbReference>
<reference evidence="6" key="2">
    <citation type="submission" date="2010-04" db="EMBL/GenBank/DDBJ databases">
        <authorList>
            <person name="Buell R."/>
            <person name="Hamilton J."/>
            <person name="Hostetler J."/>
        </authorList>
    </citation>
    <scope>NUCLEOTIDE SEQUENCE [LARGE SCALE GENOMIC DNA]</scope>
    <source>
        <strain evidence="6">DAOM:BR144</strain>
    </source>
</reference>
<organism evidence="5 6">
    <name type="scientific">Globisporangium ultimum (strain ATCC 200006 / CBS 805.95 / DAOM BR144)</name>
    <name type="common">Pythium ultimum</name>
    <dbReference type="NCBI Taxonomy" id="431595"/>
    <lineage>
        <taxon>Eukaryota</taxon>
        <taxon>Sar</taxon>
        <taxon>Stramenopiles</taxon>
        <taxon>Oomycota</taxon>
        <taxon>Peronosporomycetes</taxon>
        <taxon>Pythiales</taxon>
        <taxon>Pythiaceae</taxon>
        <taxon>Globisporangium</taxon>
    </lineage>
</organism>
<reference evidence="6" key="1">
    <citation type="journal article" date="2010" name="Genome Biol.">
        <title>Genome sequence of the necrotrophic plant pathogen Pythium ultimum reveals original pathogenicity mechanisms and effector repertoire.</title>
        <authorList>
            <person name="Levesque C.A."/>
            <person name="Brouwer H."/>
            <person name="Cano L."/>
            <person name="Hamilton J.P."/>
            <person name="Holt C."/>
            <person name="Huitema E."/>
            <person name="Raffaele S."/>
            <person name="Robideau G.P."/>
            <person name="Thines M."/>
            <person name="Win J."/>
            <person name="Zerillo M.M."/>
            <person name="Beakes G.W."/>
            <person name="Boore J.L."/>
            <person name="Busam D."/>
            <person name="Dumas B."/>
            <person name="Ferriera S."/>
            <person name="Fuerstenberg S.I."/>
            <person name="Gachon C.M."/>
            <person name="Gaulin E."/>
            <person name="Govers F."/>
            <person name="Grenville-Briggs L."/>
            <person name="Horner N."/>
            <person name="Hostetler J."/>
            <person name="Jiang R.H."/>
            <person name="Johnson J."/>
            <person name="Krajaejun T."/>
            <person name="Lin H."/>
            <person name="Meijer H.J."/>
            <person name="Moore B."/>
            <person name="Morris P."/>
            <person name="Phuntmart V."/>
            <person name="Puiu D."/>
            <person name="Shetty J."/>
            <person name="Stajich J.E."/>
            <person name="Tripathy S."/>
            <person name="Wawra S."/>
            <person name="van West P."/>
            <person name="Whitty B.R."/>
            <person name="Coutinho P.M."/>
            <person name="Henrissat B."/>
            <person name="Martin F."/>
            <person name="Thomas P.D."/>
            <person name="Tyler B.M."/>
            <person name="De Vries R.P."/>
            <person name="Kamoun S."/>
            <person name="Yandell M."/>
            <person name="Tisserat N."/>
            <person name="Buell C.R."/>
        </authorList>
    </citation>
    <scope>NUCLEOTIDE SEQUENCE</scope>
    <source>
        <strain evidence="6">DAOM:BR144</strain>
    </source>
</reference>